<proteinExistence type="inferred from homology"/>
<dbReference type="Gene3D" id="3.40.50.720">
    <property type="entry name" value="NAD(P)-binding Rossmann-like Domain"/>
    <property type="match status" value="1"/>
</dbReference>
<dbReference type="Pfam" id="PF02719">
    <property type="entry name" value="Polysacc_synt_2"/>
    <property type="match status" value="1"/>
</dbReference>
<keyword evidence="6" id="KW-0413">Isomerase</keyword>
<dbReference type="InterPro" id="IPR003869">
    <property type="entry name" value="Polysac_CapD-like"/>
</dbReference>
<dbReference type="RefSeq" id="WP_118401339.1">
    <property type="nucleotide sequence ID" value="NZ_JAPZEG010000007.1"/>
</dbReference>
<evidence type="ECO:0000256" key="5">
    <source>
        <dbReference type="ARBA" id="ARBA00022985"/>
    </source>
</evidence>
<comment type="catalytic activity">
    <reaction evidence="1">
        <text>UDP-alpha-D-glucose = UDP-alpha-D-galactose</text>
        <dbReference type="Rhea" id="RHEA:22168"/>
        <dbReference type="ChEBI" id="CHEBI:58885"/>
        <dbReference type="ChEBI" id="CHEBI:66914"/>
        <dbReference type="EC" id="5.1.3.2"/>
    </reaction>
</comment>
<dbReference type="EC" id="5.1.3.2" evidence="3"/>
<dbReference type="InterPro" id="IPR013692">
    <property type="entry name" value="CapD_C"/>
</dbReference>
<evidence type="ECO:0000256" key="2">
    <source>
        <dbReference type="ARBA" id="ARBA00007430"/>
    </source>
</evidence>
<evidence type="ECO:0000259" key="10">
    <source>
        <dbReference type="Pfam" id="PF08485"/>
    </source>
</evidence>
<evidence type="ECO:0000256" key="3">
    <source>
        <dbReference type="ARBA" id="ARBA00013189"/>
    </source>
</evidence>
<feature type="domain" description="Polysaccharide biosynthesis protein CapD-like" evidence="9">
    <location>
        <begin position="9"/>
        <end position="289"/>
    </location>
</feature>
<reference evidence="11" key="1">
    <citation type="submission" date="2022-12" db="EMBL/GenBank/DDBJ databases">
        <title>Genome of R. gnavus strain RSHDN_120.</title>
        <authorList>
            <person name="Abdugheni R."/>
        </authorList>
    </citation>
    <scope>NUCLEOTIDE SEQUENCE</scope>
    <source>
        <strain evidence="11">RSHDN_120</strain>
    </source>
</reference>
<evidence type="ECO:0000313" key="11">
    <source>
        <dbReference type="EMBL" id="MDE1203386.1"/>
    </source>
</evidence>
<dbReference type="SUPFAM" id="SSF51735">
    <property type="entry name" value="NAD(P)-binding Rossmann-fold domains"/>
    <property type="match status" value="1"/>
</dbReference>
<comment type="similarity">
    <text evidence="2">Belongs to the polysaccharide synthase family.</text>
</comment>
<organism evidence="11 12">
    <name type="scientific">Mediterraneibacter gnavus</name>
    <name type="common">Ruminococcus gnavus</name>
    <dbReference type="NCBI Taxonomy" id="33038"/>
    <lineage>
        <taxon>Bacteria</taxon>
        <taxon>Bacillati</taxon>
        <taxon>Bacillota</taxon>
        <taxon>Clostridia</taxon>
        <taxon>Lachnospirales</taxon>
        <taxon>Lachnospiraceae</taxon>
        <taxon>Mediterraneibacter</taxon>
    </lineage>
</organism>
<name>A0AAW6JZ02_MEDGN</name>
<evidence type="ECO:0000256" key="1">
    <source>
        <dbReference type="ARBA" id="ARBA00000083"/>
    </source>
</evidence>
<keyword evidence="5" id="KW-0448">Lipopolysaccharide biosynthesis</keyword>
<comment type="caution">
    <text evidence="11">The sequence shown here is derived from an EMBL/GenBank/DDBJ whole genome shotgun (WGS) entry which is preliminary data.</text>
</comment>
<dbReference type="EMBL" id="JAPZEG010000007">
    <property type="protein sequence ID" value="MDE1203386.1"/>
    <property type="molecule type" value="Genomic_DNA"/>
</dbReference>
<evidence type="ECO:0000259" key="9">
    <source>
        <dbReference type="Pfam" id="PF02719"/>
    </source>
</evidence>
<dbReference type="Proteomes" id="UP001149331">
    <property type="component" value="Unassembled WGS sequence"/>
</dbReference>
<feature type="domain" description="UDP-glucose 4-epimerase CapD C-terminal" evidence="10">
    <location>
        <begin position="292"/>
        <end position="339"/>
    </location>
</feature>
<evidence type="ECO:0000256" key="8">
    <source>
        <dbReference type="ARBA" id="ARBA00033067"/>
    </source>
</evidence>
<sequence>MSIFKDKILLITGGTGSFGNAVLNRFLETDIKEIRIFSRDEKKQDDMRHEFQAKMPEASNKIKFFIGDVRDLASVKNAMHGVDYIFHAAALKQVPSCEFFPIEAVKTNVLGTENVLTAAIEEGVKSVICLSTDKAAYPVNAMGTSKAMMEKVIVAKSRTVDPEKTKICCTRYGNVMCSRGSVIPLWIEQIKAGNPITITEPSMTRFIMSLEEAVDLVLFAFENGTSGDILVQKAPACTIEVLAKAVTELFAPGHEIKVIGIRHGEKMYETLLTNEECANAVDMGEFYRVPCDKRDLNYDKYFKDGDVERNTLTEFDSNNTELLSVEQVKEKLLTLQYIRDELAEWENR</sequence>
<dbReference type="PANTHER" id="PTHR43318:SF2">
    <property type="entry name" value="UDP-N-ACETYLGLUCOSAMINE 4,6-DEHYDRATASE (INVERTING)"/>
    <property type="match status" value="1"/>
</dbReference>
<dbReference type="Pfam" id="PF08485">
    <property type="entry name" value="Polysacc_syn_2C"/>
    <property type="match status" value="1"/>
</dbReference>
<evidence type="ECO:0000256" key="7">
    <source>
        <dbReference type="ARBA" id="ARBA00031367"/>
    </source>
</evidence>
<dbReference type="CDD" id="cd05237">
    <property type="entry name" value="UDP_invert_4-6DH_SDR_e"/>
    <property type="match status" value="1"/>
</dbReference>
<evidence type="ECO:0000256" key="6">
    <source>
        <dbReference type="ARBA" id="ARBA00023235"/>
    </source>
</evidence>
<dbReference type="GO" id="GO:0009103">
    <property type="term" value="P:lipopolysaccharide biosynthetic process"/>
    <property type="evidence" value="ECO:0007669"/>
    <property type="project" value="UniProtKB-KW"/>
</dbReference>
<accession>A0AAW6JZ02</accession>
<dbReference type="AlphaFoldDB" id="A0AAW6JZ02"/>
<dbReference type="InterPro" id="IPR051203">
    <property type="entry name" value="Polysaccharide_Synthase-Rel"/>
</dbReference>
<dbReference type="InterPro" id="IPR036291">
    <property type="entry name" value="NAD(P)-bd_dom_sf"/>
</dbReference>
<dbReference type="PANTHER" id="PTHR43318">
    <property type="entry name" value="UDP-N-ACETYLGLUCOSAMINE 4,6-DEHYDRATASE"/>
    <property type="match status" value="1"/>
</dbReference>
<evidence type="ECO:0000313" key="12">
    <source>
        <dbReference type="Proteomes" id="UP001149331"/>
    </source>
</evidence>
<protein>
    <recommendedName>
        <fullName evidence="4">UDP-glucose 4-epimerase</fullName>
        <ecNumber evidence="3">5.1.3.2</ecNumber>
    </recommendedName>
    <alternativeName>
        <fullName evidence="8">Galactowaldenase</fullName>
    </alternativeName>
    <alternativeName>
        <fullName evidence="7">UDP-galactose 4-epimerase</fullName>
    </alternativeName>
</protein>
<gene>
    <name evidence="11" type="ORF">O4N78_07330</name>
</gene>
<dbReference type="GO" id="GO:0003978">
    <property type="term" value="F:UDP-glucose 4-epimerase activity"/>
    <property type="evidence" value="ECO:0007669"/>
    <property type="project" value="UniProtKB-EC"/>
</dbReference>
<evidence type="ECO:0000256" key="4">
    <source>
        <dbReference type="ARBA" id="ARBA00018569"/>
    </source>
</evidence>